<feature type="transmembrane region" description="Helical" evidence="1">
    <location>
        <begin position="100"/>
        <end position="119"/>
    </location>
</feature>
<dbReference type="EMBL" id="FQXG01000001">
    <property type="protein sequence ID" value="SHG76798.1"/>
    <property type="molecule type" value="Genomic_DNA"/>
</dbReference>
<keyword evidence="3" id="KW-1185">Reference proteome</keyword>
<feature type="transmembrane region" description="Helical" evidence="1">
    <location>
        <begin position="76"/>
        <end position="94"/>
    </location>
</feature>
<dbReference type="InterPro" id="IPR004891">
    <property type="entry name" value="Mercury-R_MerC"/>
</dbReference>
<dbReference type="OrthoDB" id="34373at2"/>
<keyword evidence="1" id="KW-1133">Transmembrane helix</keyword>
<name>A0A1M5MHI8_9GAMM</name>
<proteinExistence type="predicted"/>
<accession>A0A1M5MHI8</accession>
<dbReference type="GO" id="GO:0015097">
    <property type="term" value="F:mercury ion transmembrane transporter activity"/>
    <property type="evidence" value="ECO:0007669"/>
    <property type="project" value="InterPro"/>
</dbReference>
<gene>
    <name evidence="2" type="ORF">SAMN02745129_0649</name>
</gene>
<sequence length="132" mass="14571">MSSLQNQKRLDYLSIGMSLICMVHCLAVPVFLLLGATVPAFFADEAHFHELMLFFVIPVSSLAFFLGCRKHRDPKVVGLGLSGLATLLLAAFWAHDALGHDAETVITLVGTALLVLAHYRNYSLCRRCNCQH</sequence>
<dbReference type="STRING" id="299255.SAMN02745129_0649"/>
<dbReference type="Proteomes" id="UP000184268">
    <property type="component" value="Unassembled WGS sequence"/>
</dbReference>
<evidence type="ECO:0000256" key="1">
    <source>
        <dbReference type="SAM" id="Phobius"/>
    </source>
</evidence>
<keyword evidence="1" id="KW-0472">Membrane</keyword>
<feature type="transmembrane region" description="Helical" evidence="1">
    <location>
        <begin position="12"/>
        <end position="42"/>
    </location>
</feature>
<reference evidence="2 3" key="1">
    <citation type="submission" date="2016-11" db="EMBL/GenBank/DDBJ databases">
        <authorList>
            <person name="Jaros S."/>
            <person name="Januszkiewicz K."/>
            <person name="Wedrychowicz H."/>
        </authorList>
    </citation>
    <scope>NUCLEOTIDE SEQUENCE [LARGE SCALE GENOMIC DNA]</scope>
    <source>
        <strain evidence="2 3">DSM 16917</strain>
    </source>
</reference>
<dbReference type="RefSeq" id="WP_067664585.1">
    <property type="nucleotide sequence ID" value="NZ_FQXG01000001.1"/>
</dbReference>
<keyword evidence="1" id="KW-0812">Transmembrane</keyword>
<dbReference type="GO" id="GO:0016020">
    <property type="term" value="C:membrane"/>
    <property type="evidence" value="ECO:0007669"/>
    <property type="project" value="InterPro"/>
</dbReference>
<feature type="transmembrane region" description="Helical" evidence="1">
    <location>
        <begin position="48"/>
        <end position="67"/>
    </location>
</feature>
<protein>
    <submittedName>
        <fullName evidence="2">MerC mercury resistance protein</fullName>
    </submittedName>
</protein>
<dbReference type="Pfam" id="PF03203">
    <property type="entry name" value="MerC"/>
    <property type="match status" value="1"/>
</dbReference>
<organism evidence="2 3">
    <name type="scientific">Ferrimonas marina</name>
    <dbReference type="NCBI Taxonomy" id="299255"/>
    <lineage>
        <taxon>Bacteria</taxon>
        <taxon>Pseudomonadati</taxon>
        <taxon>Pseudomonadota</taxon>
        <taxon>Gammaproteobacteria</taxon>
        <taxon>Alteromonadales</taxon>
        <taxon>Ferrimonadaceae</taxon>
        <taxon>Ferrimonas</taxon>
    </lineage>
</organism>
<evidence type="ECO:0000313" key="2">
    <source>
        <dbReference type="EMBL" id="SHG76798.1"/>
    </source>
</evidence>
<evidence type="ECO:0000313" key="3">
    <source>
        <dbReference type="Proteomes" id="UP000184268"/>
    </source>
</evidence>
<dbReference type="AlphaFoldDB" id="A0A1M5MHI8"/>